<protein>
    <submittedName>
        <fullName evidence="2">Glycosyltransferase</fullName>
    </submittedName>
</protein>
<evidence type="ECO:0000313" key="3">
    <source>
        <dbReference type="Proteomes" id="UP000651085"/>
    </source>
</evidence>
<dbReference type="PANTHER" id="PTHR22916">
    <property type="entry name" value="GLYCOSYLTRANSFERASE"/>
    <property type="match status" value="1"/>
</dbReference>
<dbReference type="AlphaFoldDB" id="A0A926F1W0"/>
<reference evidence="2" key="1">
    <citation type="submission" date="2020-08" db="EMBL/GenBank/DDBJ databases">
        <title>Genome public.</title>
        <authorList>
            <person name="Liu C."/>
            <person name="Sun Q."/>
        </authorList>
    </citation>
    <scope>NUCLEOTIDE SEQUENCE</scope>
    <source>
        <strain evidence="2">N12</strain>
    </source>
</reference>
<dbReference type="SUPFAM" id="SSF53448">
    <property type="entry name" value="Nucleotide-diphospho-sugar transferases"/>
    <property type="match status" value="1"/>
</dbReference>
<dbReference type="CDD" id="cd06433">
    <property type="entry name" value="GT_2_WfgS_like"/>
    <property type="match status" value="1"/>
</dbReference>
<keyword evidence="3" id="KW-1185">Reference proteome</keyword>
<feature type="domain" description="Glycosyltransferase 2-like" evidence="1">
    <location>
        <begin position="4"/>
        <end position="146"/>
    </location>
</feature>
<dbReference type="Proteomes" id="UP000651085">
    <property type="component" value="Unassembled WGS sequence"/>
</dbReference>
<proteinExistence type="predicted"/>
<dbReference type="GO" id="GO:0016758">
    <property type="term" value="F:hexosyltransferase activity"/>
    <property type="evidence" value="ECO:0007669"/>
    <property type="project" value="UniProtKB-ARBA"/>
</dbReference>
<evidence type="ECO:0000259" key="1">
    <source>
        <dbReference type="Pfam" id="PF00535"/>
    </source>
</evidence>
<accession>A0A926F1W0</accession>
<sequence>MKISLITVTFNSQKTLRSTIRSVLSQTYPNIEYIIVDGVSSDETLSMIKEYEPRFNGRLCWISEKDRGLYDAMNKGVLMATGEVIGFINSDDLFAENTAVEKIMRCFLQNPDADCVYADLYYVAKNNVNRIIRHWITGKQRPFSKGWHPAHPTFYVKREVYMKYGLFDLSYKLAADFELMLRFVEKDAIFMVYLEDSLVKMRLGGVTSNSLKNICKANFECMHAFKKNGIRMGGFYPFYRLIPKLRQYFQ</sequence>
<organism evidence="2 3">
    <name type="scientific">Jilunia laotingensis</name>
    <dbReference type="NCBI Taxonomy" id="2763675"/>
    <lineage>
        <taxon>Bacteria</taxon>
        <taxon>Pseudomonadati</taxon>
        <taxon>Bacteroidota</taxon>
        <taxon>Bacteroidia</taxon>
        <taxon>Bacteroidales</taxon>
        <taxon>Bacteroidaceae</taxon>
        <taxon>Jilunia</taxon>
    </lineage>
</organism>
<dbReference type="InterPro" id="IPR029044">
    <property type="entry name" value="Nucleotide-diphossugar_trans"/>
</dbReference>
<dbReference type="Pfam" id="PF00535">
    <property type="entry name" value="Glycos_transf_2"/>
    <property type="match status" value="1"/>
</dbReference>
<dbReference type="EMBL" id="JACRTF010000001">
    <property type="protein sequence ID" value="MBC8591846.1"/>
    <property type="molecule type" value="Genomic_DNA"/>
</dbReference>
<dbReference type="InterPro" id="IPR001173">
    <property type="entry name" value="Glyco_trans_2-like"/>
</dbReference>
<dbReference type="RefSeq" id="WP_262433067.1">
    <property type="nucleotide sequence ID" value="NZ_JACRTF010000001.1"/>
</dbReference>
<dbReference type="Gene3D" id="3.90.550.10">
    <property type="entry name" value="Spore Coat Polysaccharide Biosynthesis Protein SpsA, Chain A"/>
    <property type="match status" value="1"/>
</dbReference>
<name>A0A926F1W0_9BACT</name>
<comment type="caution">
    <text evidence="2">The sequence shown here is derived from an EMBL/GenBank/DDBJ whole genome shotgun (WGS) entry which is preliminary data.</text>
</comment>
<dbReference type="PANTHER" id="PTHR22916:SF3">
    <property type="entry name" value="UDP-GLCNAC:BETAGAL BETA-1,3-N-ACETYLGLUCOSAMINYLTRANSFERASE-LIKE PROTEIN 1"/>
    <property type="match status" value="1"/>
</dbReference>
<evidence type="ECO:0000313" key="2">
    <source>
        <dbReference type="EMBL" id="MBC8591846.1"/>
    </source>
</evidence>
<gene>
    <name evidence="2" type="ORF">H8744_01050</name>
</gene>